<evidence type="ECO:0000256" key="1">
    <source>
        <dbReference type="SAM" id="Phobius"/>
    </source>
</evidence>
<name>K6YV24_9ALTE</name>
<protein>
    <submittedName>
        <fullName evidence="2">Sigma-E factor negative regulatory protein RseC</fullName>
    </submittedName>
</protein>
<dbReference type="PIRSF" id="PIRSF004923">
    <property type="entry name" value="RseC"/>
    <property type="match status" value="1"/>
</dbReference>
<dbReference type="eggNOG" id="COG3086">
    <property type="taxonomic scope" value="Bacteria"/>
</dbReference>
<feature type="transmembrane region" description="Helical" evidence="1">
    <location>
        <begin position="109"/>
        <end position="126"/>
    </location>
</feature>
<keyword evidence="1" id="KW-0812">Transmembrane</keyword>
<keyword evidence="1" id="KW-1133">Transmembrane helix</keyword>
<dbReference type="RefSeq" id="WP_008844930.1">
    <property type="nucleotide sequence ID" value="NZ_BAEN01000049.1"/>
</dbReference>
<dbReference type="OrthoDB" id="9795854at2"/>
<evidence type="ECO:0000313" key="3">
    <source>
        <dbReference type="Proteomes" id="UP000006334"/>
    </source>
</evidence>
<dbReference type="Proteomes" id="UP000006334">
    <property type="component" value="Unassembled WGS sequence"/>
</dbReference>
<dbReference type="InterPro" id="IPR007359">
    <property type="entry name" value="SigmaE_reg_RseC_MucC"/>
</dbReference>
<proteinExistence type="predicted"/>
<feature type="transmembrane region" description="Helical" evidence="1">
    <location>
        <begin position="82"/>
        <end position="103"/>
    </location>
</feature>
<dbReference type="PANTHER" id="PTHR35867">
    <property type="entry name" value="PROTEIN RSEC"/>
    <property type="match status" value="1"/>
</dbReference>
<dbReference type="Pfam" id="PF04246">
    <property type="entry name" value="RseC_MucC"/>
    <property type="match status" value="1"/>
</dbReference>
<comment type="caution">
    <text evidence="2">The sequence shown here is derived from an EMBL/GenBank/DDBJ whole genome shotgun (WGS) entry which is preliminary data.</text>
</comment>
<dbReference type="AlphaFoldDB" id="K6YV24"/>
<gene>
    <name evidence="2" type="primary">rseC</name>
    <name evidence="2" type="ORF">GLIP_2499</name>
</gene>
<dbReference type="EMBL" id="BAEN01000049">
    <property type="protein sequence ID" value="GAC15125.1"/>
    <property type="molecule type" value="Genomic_DNA"/>
</dbReference>
<keyword evidence="1" id="KW-0472">Membrane</keyword>
<dbReference type="STRING" id="1127673.GLIP_2499"/>
<evidence type="ECO:0000313" key="2">
    <source>
        <dbReference type="EMBL" id="GAC15125.1"/>
    </source>
</evidence>
<dbReference type="InterPro" id="IPR026268">
    <property type="entry name" value="RseC"/>
</dbReference>
<dbReference type="PANTHER" id="PTHR35867:SF1">
    <property type="entry name" value="PROTEIN RSEC"/>
    <property type="match status" value="1"/>
</dbReference>
<reference evidence="2 3" key="1">
    <citation type="journal article" date="2017" name="Antonie Van Leeuwenhoek">
        <title>Rhizobium rhizosphaerae sp. nov., a novel species isolated from rice rhizosphere.</title>
        <authorList>
            <person name="Zhao J.J."/>
            <person name="Zhang J."/>
            <person name="Zhang R.J."/>
            <person name="Zhang C.W."/>
            <person name="Yin H.Q."/>
            <person name="Zhang X.X."/>
        </authorList>
    </citation>
    <scope>NUCLEOTIDE SEQUENCE [LARGE SCALE GENOMIC DNA]</scope>
    <source>
        <strain evidence="2 3">E3</strain>
    </source>
</reference>
<keyword evidence="3" id="KW-1185">Reference proteome</keyword>
<accession>K6YV24</accession>
<sequence length="158" mass="17580">MIEEIGIITAVDKDHIWVETEVKSTCGSCQAQDNCGTGVVAKVFTPKKEKLILRCHQAAEVGQRVRLGVAENQLLSASALMYLLPLLVMIVTAISAQYLFPMIELDHELWVVGAAFFATFLTFRFLKRYANQSNTNRFQPKLLAVLPIQNKPLSAADK</sequence>
<organism evidence="2 3">
    <name type="scientific">Aliiglaciecola lipolytica E3</name>
    <dbReference type="NCBI Taxonomy" id="1127673"/>
    <lineage>
        <taxon>Bacteria</taxon>
        <taxon>Pseudomonadati</taxon>
        <taxon>Pseudomonadota</taxon>
        <taxon>Gammaproteobacteria</taxon>
        <taxon>Alteromonadales</taxon>
        <taxon>Alteromonadaceae</taxon>
        <taxon>Aliiglaciecola</taxon>
    </lineage>
</organism>